<reference evidence="1" key="2">
    <citation type="journal article" date="2022" name="Elife">
        <title>Obligate sexual reproduction of a homothallic fungus closely related to the Cryptococcus pathogenic species complex.</title>
        <authorList>
            <person name="Passer A.R."/>
            <person name="Clancey S.A."/>
            <person name="Shea T."/>
            <person name="David-Palma M."/>
            <person name="Averette A.F."/>
            <person name="Boekhout T."/>
            <person name="Porcel B.M."/>
            <person name="Nowrousian M."/>
            <person name="Cuomo C.A."/>
            <person name="Sun S."/>
            <person name="Heitman J."/>
            <person name="Coelho M.A."/>
        </authorList>
    </citation>
    <scope>NUCLEOTIDE SEQUENCE</scope>
    <source>
        <strain evidence="1">CBS 7841</strain>
    </source>
</reference>
<gene>
    <name evidence="1" type="ORF">L203_106293</name>
</gene>
<reference evidence="1" key="3">
    <citation type="submission" date="2024-01" db="EMBL/GenBank/DDBJ databases">
        <authorList>
            <person name="Coelho M.A."/>
            <person name="David-Palma M."/>
            <person name="Shea T."/>
            <person name="Sun S."/>
            <person name="Cuomo C.A."/>
            <person name="Heitman J."/>
        </authorList>
    </citation>
    <scope>NUCLEOTIDE SEQUENCE</scope>
    <source>
        <strain evidence="1">CBS 7841</strain>
    </source>
</reference>
<dbReference type="AlphaFoldDB" id="A0AAJ8JZ17"/>
<dbReference type="KEGG" id="cdep:91090501"/>
<protein>
    <submittedName>
        <fullName evidence="1">Uncharacterized protein</fullName>
    </submittedName>
</protein>
<dbReference type="GeneID" id="91090501"/>
<evidence type="ECO:0000313" key="2">
    <source>
        <dbReference type="Proteomes" id="UP000094043"/>
    </source>
</evidence>
<evidence type="ECO:0000313" key="1">
    <source>
        <dbReference type="EMBL" id="WVN91046.1"/>
    </source>
</evidence>
<proteinExistence type="predicted"/>
<dbReference type="RefSeq" id="XP_066071746.1">
    <property type="nucleotide sequence ID" value="XM_066215649.1"/>
</dbReference>
<sequence length="146" mass="16954">MRYLSSTSVRQTVNNTPGLYHCWNITFDYRWIIYTGVQSCQETSIKEISWKLFLANVAPKYHFFSSSRLLDLKVKQPCRSLLYQLYKQESLHEYQYTHCVANRSQTARNGQINKSSNDFFLLVVPTLSLLESDLDSASPLDLQITS</sequence>
<dbReference type="EMBL" id="CP143791">
    <property type="protein sequence ID" value="WVN91046.1"/>
    <property type="molecule type" value="Genomic_DNA"/>
</dbReference>
<dbReference type="Proteomes" id="UP000094043">
    <property type="component" value="Chromosome 8"/>
</dbReference>
<reference evidence="1" key="1">
    <citation type="submission" date="2016-06" db="EMBL/GenBank/DDBJ databases">
        <authorList>
            <person name="Cuomo C."/>
            <person name="Litvintseva A."/>
            <person name="Heitman J."/>
            <person name="Chen Y."/>
            <person name="Sun S."/>
            <person name="Springer D."/>
            <person name="Dromer F."/>
            <person name="Young S."/>
            <person name="Zeng Q."/>
            <person name="Chapman S."/>
            <person name="Gujja S."/>
            <person name="Saif S."/>
            <person name="Birren B."/>
        </authorList>
    </citation>
    <scope>NUCLEOTIDE SEQUENCE</scope>
    <source>
        <strain evidence="1">CBS 7841</strain>
    </source>
</reference>
<name>A0AAJ8JZ17_9TREE</name>
<accession>A0AAJ8JZ17</accession>
<keyword evidence="2" id="KW-1185">Reference proteome</keyword>
<organism evidence="1 2">
    <name type="scientific">Cryptococcus depauperatus CBS 7841</name>
    <dbReference type="NCBI Taxonomy" id="1295531"/>
    <lineage>
        <taxon>Eukaryota</taxon>
        <taxon>Fungi</taxon>
        <taxon>Dikarya</taxon>
        <taxon>Basidiomycota</taxon>
        <taxon>Agaricomycotina</taxon>
        <taxon>Tremellomycetes</taxon>
        <taxon>Tremellales</taxon>
        <taxon>Cryptococcaceae</taxon>
        <taxon>Cryptococcus</taxon>
    </lineage>
</organism>